<feature type="signal peptide" evidence="5">
    <location>
        <begin position="1"/>
        <end position="21"/>
    </location>
</feature>
<dbReference type="EMBL" id="FNUV01000004">
    <property type="protein sequence ID" value="SEF80973.1"/>
    <property type="molecule type" value="Genomic_DNA"/>
</dbReference>
<sequence length="176" mass="19544">MKFFRTIALCLLMGAAIGVSAQTEAGDDLDSKYATELIKPGTVAPDFNMVTPSGEKFQFSAFAKGKTVVLDFWASWCPDCRKDAPEVVRLYQTYHQKGVAFLGISMDTDVEAWKNAIGKFGIEYPQVSELKKFKETDIAKAYGVKWIPSMVVIAPDGKVVLSTVDLTKLERYLKEL</sequence>
<feature type="domain" description="Thioredoxin" evidence="6">
    <location>
        <begin position="38"/>
        <end position="176"/>
    </location>
</feature>
<accession>A0A1H5V119</accession>
<evidence type="ECO:0000313" key="7">
    <source>
        <dbReference type="EMBL" id="SEF80973.1"/>
    </source>
</evidence>
<feature type="chain" id="PRO_5009286807" evidence="5">
    <location>
        <begin position="22"/>
        <end position="176"/>
    </location>
</feature>
<dbReference type="InterPro" id="IPR036249">
    <property type="entry name" value="Thioredoxin-like_sf"/>
</dbReference>
<evidence type="ECO:0000256" key="4">
    <source>
        <dbReference type="ARBA" id="ARBA00023284"/>
    </source>
</evidence>
<dbReference type="InterPro" id="IPR013740">
    <property type="entry name" value="Redoxin"/>
</dbReference>
<reference evidence="7 8" key="1">
    <citation type="submission" date="2016-10" db="EMBL/GenBank/DDBJ databases">
        <authorList>
            <person name="de Groot N.N."/>
        </authorList>
    </citation>
    <scope>NUCLEOTIDE SEQUENCE [LARGE SCALE GENOMIC DNA]</scope>
    <source>
        <strain evidence="7 8">AR32</strain>
    </source>
</reference>
<dbReference type="Gene3D" id="3.40.30.10">
    <property type="entry name" value="Glutaredoxin"/>
    <property type="match status" value="1"/>
</dbReference>
<dbReference type="AlphaFoldDB" id="A0A1H5V119"/>
<evidence type="ECO:0000256" key="5">
    <source>
        <dbReference type="SAM" id="SignalP"/>
    </source>
</evidence>
<dbReference type="GO" id="GO:0016491">
    <property type="term" value="F:oxidoreductase activity"/>
    <property type="evidence" value="ECO:0007669"/>
    <property type="project" value="InterPro"/>
</dbReference>
<evidence type="ECO:0000313" key="8">
    <source>
        <dbReference type="Proteomes" id="UP000236735"/>
    </source>
</evidence>
<dbReference type="Proteomes" id="UP000236735">
    <property type="component" value="Unassembled WGS sequence"/>
</dbReference>
<proteinExistence type="predicted"/>
<dbReference type="RefSeq" id="WP_091769207.1">
    <property type="nucleotide sequence ID" value="NZ_FNUV01000004.1"/>
</dbReference>
<dbReference type="SUPFAM" id="SSF52833">
    <property type="entry name" value="Thioredoxin-like"/>
    <property type="match status" value="1"/>
</dbReference>
<dbReference type="InterPro" id="IPR050553">
    <property type="entry name" value="Thioredoxin_ResA/DsbE_sf"/>
</dbReference>
<dbReference type="PANTHER" id="PTHR42852:SF6">
    <property type="entry name" value="THIOL:DISULFIDE INTERCHANGE PROTEIN DSBE"/>
    <property type="match status" value="1"/>
</dbReference>
<name>A0A1H5V119_XYLRU</name>
<evidence type="ECO:0000256" key="2">
    <source>
        <dbReference type="ARBA" id="ARBA00022748"/>
    </source>
</evidence>
<dbReference type="GO" id="GO:0030313">
    <property type="term" value="C:cell envelope"/>
    <property type="evidence" value="ECO:0007669"/>
    <property type="project" value="UniProtKB-SubCell"/>
</dbReference>
<keyword evidence="5" id="KW-0732">Signal</keyword>
<evidence type="ECO:0000259" key="6">
    <source>
        <dbReference type="PROSITE" id="PS51352"/>
    </source>
</evidence>
<evidence type="ECO:0000256" key="1">
    <source>
        <dbReference type="ARBA" id="ARBA00004196"/>
    </source>
</evidence>
<comment type="subcellular location">
    <subcellularLocation>
        <location evidence="1">Cell envelope</location>
    </subcellularLocation>
</comment>
<organism evidence="7 8">
    <name type="scientific">Xylanibacter ruminicola</name>
    <name type="common">Prevotella ruminicola</name>
    <dbReference type="NCBI Taxonomy" id="839"/>
    <lineage>
        <taxon>Bacteria</taxon>
        <taxon>Pseudomonadati</taxon>
        <taxon>Bacteroidota</taxon>
        <taxon>Bacteroidia</taxon>
        <taxon>Bacteroidales</taxon>
        <taxon>Prevotellaceae</taxon>
        <taxon>Xylanibacter</taxon>
    </lineage>
</organism>
<gene>
    <name evidence="7" type="ORF">SAMN05216354_1676</name>
</gene>
<protein>
    <submittedName>
        <fullName evidence="7">Peroxiredoxin</fullName>
    </submittedName>
</protein>
<dbReference type="Pfam" id="PF08534">
    <property type="entry name" value="Redoxin"/>
    <property type="match status" value="1"/>
</dbReference>
<dbReference type="GO" id="GO:0017004">
    <property type="term" value="P:cytochrome complex assembly"/>
    <property type="evidence" value="ECO:0007669"/>
    <property type="project" value="UniProtKB-KW"/>
</dbReference>
<keyword evidence="2" id="KW-0201">Cytochrome c-type biogenesis</keyword>
<dbReference type="PANTHER" id="PTHR42852">
    <property type="entry name" value="THIOL:DISULFIDE INTERCHANGE PROTEIN DSBE"/>
    <property type="match status" value="1"/>
</dbReference>
<dbReference type="InterPro" id="IPR013766">
    <property type="entry name" value="Thioredoxin_domain"/>
</dbReference>
<dbReference type="PROSITE" id="PS51352">
    <property type="entry name" value="THIOREDOXIN_2"/>
    <property type="match status" value="1"/>
</dbReference>
<evidence type="ECO:0000256" key="3">
    <source>
        <dbReference type="ARBA" id="ARBA00023157"/>
    </source>
</evidence>
<dbReference type="CDD" id="cd02966">
    <property type="entry name" value="TlpA_like_family"/>
    <property type="match status" value="1"/>
</dbReference>
<keyword evidence="4" id="KW-0676">Redox-active center</keyword>
<keyword evidence="3" id="KW-1015">Disulfide bond</keyword>